<gene>
    <name evidence="13" type="ORF">GDO81_008599</name>
</gene>
<sequence>MVTRCIVEVLSNALAKPNAPPIDPECKEILKKSSQHSVDDKEDEQKQYETRNIKDYGSTDKNHYESNEETKEVLPKEENEEKRRHEEDESKEEKEEEKKHVEDKEESTGHSKERDFPDNDEDDGDDEERGDHKHHNEKEEIEKKDKYHHDDSQEAKHDIFDKKVHQTAKSIEEFSEEDEEPSRLDDIMKRYTINQRPNEPLFHSTTGKFHSAHSDEISEESDEKEESKRNYNPKYNDFIQRLFDYEEKRSHQEEQRNHPYSDEDLFHYRGQKPTHGQDSFESQIKNNYEKRTHHERESSEESREKRHHHQDSEEEKDHLDSNEESNERELLDHHYKDKKHHLEIKRWPSQKFAPLNYEQSNEDSDESKEDIEKRQKDSRLEKEDLYRKLKHHLEDSEDDRTYKQEKRQEDNRHYISDEMVDEMKRYYPELSYEQNLRHYNEKNTGDLNYPSNEKYKRRHSEEDTKSFSKYAIPNDPFRWKNRYFENNDNGVEERKRSVQNKNVFSDYDDYDLWGKNQFLDEINHEYGDKKNPIKIPKYEEKRQYDRMDELAQLLNYKKKSVEFPDFYDSGEIKKRHYNERSRLRQRPLTEEEEKELENLAIMDLELQKIAEKLSNNRQG</sequence>
<dbReference type="GO" id="GO:0030141">
    <property type="term" value="C:secretory granule"/>
    <property type="evidence" value="ECO:0007669"/>
    <property type="project" value="InterPro"/>
</dbReference>
<comment type="caution">
    <text evidence="13">The sequence shown here is derived from an EMBL/GenBank/DDBJ whole genome shotgun (WGS) entry which is preliminary data.</text>
</comment>
<comment type="similarity">
    <text evidence="2">Belongs to the chromogranin/secretogranin protein family.</text>
</comment>
<keyword evidence="7" id="KW-0654">Proteoglycan</keyword>
<comment type="subcellular location">
    <subcellularLocation>
        <location evidence="1">Secreted</location>
    </subcellularLocation>
</comment>
<evidence type="ECO:0000256" key="12">
    <source>
        <dbReference type="SAM" id="MobiDB-lite"/>
    </source>
</evidence>
<keyword evidence="4" id="KW-0597">Phosphoprotein</keyword>
<comment type="subunit">
    <text evidence="11">Interacts with ITPR1 in the secretory granules.</text>
</comment>
<evidence type="ECO:0000256" key="2">
    <source>
        <dbReference type="ARBA" id="ARBA00005723"/>
    </source>
</evidence>
<keyword evidence="6" id="KW-0165">Cleavage on pair of basic residues</keyword>
<keyword evidence="3" id="KW-0964">Secreted</keyword>
<dbReference type="PANTHER" id="PTHR10583:SF4">
    <property type="entry name" value="SECRETOGRANIN-1"/>
    <property type="match status" value="1"/>
</dbReference>
<feature type="compositionally biased region" description="Basic and acidic residues" evidence="12">
    <location>
        <begin position="129"/>
        <end position="164"/>
    </location>
</feature>
<dbReference type="EMBL" id="WNYA01000003">
    <property type="protein sequence ID" value="KAG8583941.1"/>
    <property type="molecule type" value="Genomic_DNA"/>
</dbReference>
<keyword evidence="5" id="KW-0765">Sulfation</keyword>
<evidence type="ECO:0000256" key="9">
    <source>
        <dbReference type="ARBA" id="ARBA00039221"/>
    </source>
</evidence>
<accession>A0AAV7CGZ2</accession>
<evidence type="ECO:0000256" key="4">
    <source>
        <dbReference type="ARBA" id="ARBA00022553"/>
    </source>
</evidence>
<dbReference type="AlphaFoldDB" id="A0AAV7CGZ2"/>
<feature type="compositionally biased region" description="Basic and acidic residues" evidence="12">
    <location>
        <begin position="399"/>
        <end position="416"/>
    </location>
</feature>
<feature type="compositionally biased region" description="Basic and acidic residues" evidence="12">
    <location>
        <begin position="243"/>
        <end position="267"/>
    </location>
</feature>
<feature type="compositionally biased region" description="Basic and acidic residues" evidence="12">
    <location>
        <begin position="370"/>
        <end position="387"/>
    </location>
</feature>
<evidence type="ECO:0000313" key="13">
    <source>
        <dbReference type="EMBL" id="KAG8583941.1"/>
    </source>
</evidence>
<reference evidence="13" key="1">
    <citation type="thesis" date="2020" institute="ProQuest LLC" country="789 East Eisenhower Parkway, Ann Arbor, MI, USA">
        <title>Comparative Genomics and Chromosome Evolution.</title>
        <authorList>
            <person name="Mudd A.B."/>
        </authorList>
    </citation>
    <scope>NUCLEOTIDE SEQUENCE</scope>
    <source>
        <strain evidence="13">237g6f4</strain>
        <tissue evidence="13">Blood</tissue>
    </source>
</reference>
<organism evidence="13 14">
    <name type="scientific">Engystomops pustulosus</name>
    <name type="common">Tungara frog</name>
    <name type="synonym">Physalaemus pustulosus</name>
    <dbReference type="NCBI Taxonomy" id="76066"/>
    <lineage>
        <taxon>Eukaryota</taxon>
        <taxon>Metazoa</taxon>
        <taxon>Chordata</taxon>
        <taxon>Craniata</taxon>
        <taxon>Vertebrata</taxon>
        <taxon>Euteleostomi</taxon>
        <taxon>Amphibia</taxon>
        <taxon>Batrachia</taxon>
        <taxon>Anura</taxon>
        <taxon>Neobatrachia</taxon>
        <taxon>Hyloidea</taxon>
        <taxon>Leptodactylidae</taxon>
        <taxon>Leiuperinae</taxon>
        <taxon>Engystomops</taxon>
    </lineage>
</organism>
<evidence type="ECO:0000256" key="11">
    <source>
        <dbReference type="ARBA" id="ARBA00044763"/>
    </source>
</evidence>
<dbReference type="GO" id="GO:0005615">
    <property type="term" value="C:extracellular space"/>
    <property type="evidence" value="ECO:0007669"/>
    <property type="project" value="TreeGrafter"/>
</dbReference>
<dbReference type="PANTHER" id="PTHR10583">
    <property type="entry name" value="CHROMOGRANIN"/>
    <property type="match status" value="1"/>
</dbReference>
<proteinExistence type="inferred from homology"/>
<evidence type="ECO:0000256" key="1">
    <source>
        <dbReference type="ARBA" id="ARBA00004613"/>
    </source>
</evidence>
<feature type="compositionally biased region" description="Basic and acidic residues" evidence="12">
    <location>
        <begin position="287"/>
        <end position="304"/>
    </location>
</feature>
<dbReference type="Pfam" id="PF01271">
    <property type="entry name" value="Granin"/>
    <property type="match status" value="1"/>
</dbReference>
<feature type="region of interest" description="Disordered" evidence="12">
    <location>
        <begin position="437"/>
        <end position="467"/>
    </location>
</feature>
<evidence type="ECO:0000313" key="14">
    <source>
        <dbReference type="Proteomes" id="UP000824782"/>
    </source>
</evidence>
<evidence type="ECO:0000256" key="7">
    <source>
        <dbReference type="ARBA" id="ARBA00022974"/>
    </source>
</evidence>
<feature type="compositionally biased region" description="Acidic residues" evidence="12">
    <location>
        <begin position="118"/>
        <end position="128"/>
    </location>
</feature>
<dbReference type="Proteomes" id="UP000824782">
    <property type="component" value="Unassembled WGS sequence"/>
</dbReference>
<evidence type="ECO:0000256" key="10">
    <source>
        <dbReference type="ARBA" id="ARBA00042410"/>
    </source>
</evidence>
<dbReference type="InterPro" id="IPR001990">
    <property type="entry name" value="Granin"/>
</dbReference>
<feature type="region of interest" description="Disordered" evidence="12">
    <location>
        <begin position="16"/>
        <end position="416"/>
    </location>
</feature>
<evidence type="ECO:0000256" key="6">
    <source>
        <dbReference type="ARBA" id="ARBA00022685"/>
    </source>
</evidence>
<feature type="compositionally biased region" description="Acidic residues" evidence="12">
    <location>
        <begin position="360"/>
        <end position="369"/>
    </location>
</feature>
<feature type="compositionally biased region" description="Polar residues" evidence="12">
    <location>
        <begin position="192"/>
        <end position="208"/>
    </location>
</feature>
<feature type="compositionally biased region" description="Polar residues" evidence="12">
    <location>
        <begin position="274"/>
        <end position="286"/>
    </location>
</feature>
<feature type="compositionally biased region" description="Basic and acidic residues" evidence="12">
    <location>
        <begin position="315"/>
        <end position="335"/>
    </location>
</feature>
<name>A0AAV7CGZ2_ENGPU</name>
<feature type="compositionally biased region" description="Basic and acidic residues" evidence="12">
    <location>
        <begin position="24"/>
        <end position="117"/>
    </location>
</feature>
<dbReference type="PRINTS" id="PR00659">
    <property type="entry name" value="CHROMOGRANIN"/>
</dbReference>
<keyword evidence="14" id="KW-1185">Reference proteome</keyword>
<evidence type="ECO:0000256" key="3">
    <source>
        <dbReference type="ARBA" id="ARBA00022525"/>
    </source>
</evidence>
<dbReference type="InterPro" id="IPR001819">
    <property type="entry name" value="Chromogranin_AB"/>
</dbReference>
<keyword evidence="8" id="KW-0325">Glycoprotein</keyword>
<protein>
    <recommendedName>
        <fullName evidence="9">Secretogranin-1</fullName>
    </recommendedName>
    <alternativeName>
        <fullName evidence="10">Chromogranin-B</fullName>
    </alternativeName>
</protein>
<evidence type="ECO:0000256" key="5">
    <source>
        <dbReference type="ARBA" id="ARBA00022641"/>
    </source>
</evidence>
<evidence type="ECO:0000256" key="8">
    <source>
        <dbReference type="ARBA" id="ARBA00023180"/>
    </source>
</evidence>